<protein>
    <submittedName>
        <fullName evidence="1">Uncharacterized protein</fullName>
    </submittedName>
</protein>
<keyword evidence="2" id="KW-1185">Reference proteome</keyword>
<dbReference type="AlphaFoldDB" id="A0A967DYY7"/>
<evidence type="ECO:0000313" key="1">
    <source>
        <dbReference type="EMBL" id="NGZ89628.1"/>
    </source>
</evidence>
<dbReference type="Proteomes" id="UP000643701">
    <property type="component" value="Unassembled WGS sequence"/>
</dbReference>
<proteinExistence type="predicted"/>
<organism evidence="1 2">
    <name type="scientific">Psychroflexus maritimus</name>
    <dbReference type="NCBI Taxonomy" id="2714865"/>
    <lineage>
        <taxon>Bacteria</taxon>
        <taxon>Pseudomonadati</taxon>
        <taxon>Bacteroidota</taxon>
        <taxon>Flavobacteriia</taxon>
        <taxon>Flavobacteriales</taxon>
        <taxon>Flavobacteriaceae</taxon>
        <taxon>Psychroflexus</taxon>
    </lineage>
</organism>
<name>A0A967DYY7_9FLAO</name>
<accession>A0A967DYY7</accession>
<gene>
    <name evidence="1" type="ORF">G7034_05105</name>
</gene>
<comment type="caution">
    <text evidence="1">The sequence shown here is derived from an EMBL/GenBank/DDBJ whole genome shotgun (WGS) entry which is preliminary data.</text>
</comment>
<evidence type="ECO:0000313" key="2">
    <source>
        <dbReference type="Proteomes" id="UP000643701"/>
    </source>
</evidence>
<sequence>MEDNKRANQVIRNIVNDLEQNGIIYNTLSENLKKLREHAVAEQKPVVAKALRLAFEHLDEFETFAAPIPTEDEYDEENPPEKITGTESMLYFINLIKKPGNPINKQELRSYIAFLEDFSI</sequence>
<reference evidence="1" key="1">
    <citation type="submission" date="2020-03" db="EMBL/GenBank/DDBJ databases">
        <title>Psychroflexus Maritimus sp. nov., isolate from marine sediment.</title>
        <authorList>
            <person name="Zhong Y.-L."/>
        </authorList>
    </citation>
    <scope>NUCLEOTIDE SEQUENCE</scope>
    <source>
        <strain evidence="1">C1</strain>
    </source>
</reference>
<dbReference type="EMBL" id="JAANAS010000039">
    <property type="protein sequence ID" value="NGZ89628.1"/>
    <property type="molecule type" value="Genomic_DNA"/>
</dbReference>
<dbReference type="RefSeq" id="WP_166399888.1">
    <property type="nucleotide sequence ID" value="NZ_JAANAS010000039.1"/>
</dbReference>